<gene>
    <name evidence="1" type="ordered locus">RMDY18_01640</name>
</gene>
<dbReference type="HOGENOM" id="CLU_902794_0_0_11"/>
<accession>D2NQS0</accession>
<evidence type="ECO:0000313" key="2">
    <source>
        <dbReference type="Proteomes" id="UP000001883"/>
    </source>
</evidence>
<sequence>MEATVQRILTQHRQGAGQHQGRLALLIRQVAITRRQRQTVIVANNRHRAHGHVVVEIVHHTLNQDVLLSVLLTEVRIHRVVTGYGANNVEELIDHGQHAIKVARTGRTLKLGAQLAARNADERVTVGVHLFNLGGKNNVNTGGTSQGSVCLQGTRVCFVILAGAKLQRVHKNGGDHYIILFSGATQQGCVAVVQGAHGGHVAQGCVRVLNCGAVLLRLLAGCPVQFFLRCGKGFGDCRAEIRNGGHDSGHRSLSHDENSLFSGAESSISPGWLRSEDSPSRFSIRPSCSSFNKPLLCALFAVACARAA</sequence>
<dbReference type="AlphaFoldDB" id="D2NQS0"/>
<name>D2NQS0_ROTMD</name>
<dbReference type="EMBL" id="AP011540">
    <property type="protein sequence ID" value="BAI63996.1"/>
    <property type="molecule type" value="Genomic_DNA"/>
</dbReference>
<reference evidence="1 2" key="3">
    <citation type="journal article" date="2010" name="Sequencing">
        <title>Complete Genome Sequence of Rothia mucilaginosa DY-18: A Clinical Isolate with Dense Meshwork-Like Structures from a Persistent Apical Periodontitis Lesion.</title>
        <authorList>
            <person name="Yamane K."/>
            <person name="Nambu T."/>
            <person name="Yamanaka T."/>
            <person name="Mashimo C."/>
            <person name="Sugimori C."/>
            <person name="Leung K.-P."/>
            <person name="Fukushima H."/>
        </authorList>
    </citation>
    <scope>NUCLEOTIDE SEQUENCE [LARGE SCALE GENOMIC DNA]</scope>
    <source>
        <strain evidence="1 2">DY-18</strain>
    </source>
</reference>
<protein>
    <submittedName>
        <fullName evidence="1">Uncharacterized NAD(FAD)-dependent dehydrogenase</fullName>
    </submittedName>
</protein>
<reference evidence="2" key="1">
    <citation type="submission" date="2009-07" db="EMBL/GenBank/DDBJ databases">
        <title>Complete genome sequence of Rothia mucilaginosa DJ.</title>
        <authorList>
            <person name="Yamane K."/>
            <person name="Nambu T."/>
            <person name="Mashimo C."/>
            <person name="Sugimori C."/>
            <person name="Yamanaka T."/>
            <person name="Leung K."/>
            <person name="Fukushima H."/>
        </authorList>
    </citation>
    <scope>NUCLEOTIDE SEQUENCE [LARGE SCALE GENOMIC DNA]</scope>
    <source>
        <strain evidence="2">DY-18</strain>
    </source>
</reference>
<reference evidence="1 2" key="2">
    <citation type="journal article" date="2010" name="J Osaka Dent Univ">
        <title>Isolation and identification of Rothia mucilaginosa from persistent apical periodontitis lesions.</title>
        <authorList>
            <person name="Yamane K."/>
            <person name="Yoshida M."/>
            <person name="Fujihira T."/>
            <person name="Baba T."/>
            <person name="Tsuji N."/>
            <person name="Hayashi H."/>
            <person name="Sugimori C."/>
            <person name="Yamanaka T."/>
            <person name="Mashimo C."/>
            <person name="Nambu T."/>
            <person name="Kawai H."/>
            <person name="Fukushima H."/>
        </authorList>
    </citation>
    <scope>NUCLEOTIDE SEQUENCE [LARGE SCALE GENOMIC DNA]</scope>
    <source>
        <strain evidence="1 2">DY-18</strain>
    </source>
</reference>
<dbReference type="eggNOG" id="ENOG502ZPIG">
    <property type="taxonomic scope" value="Bacteria"/>
</dbReference>
<dbReference type="KEGG" id="rmu:RMDY18_01640"/>
<proteinExistence type="predicted"/>
<evidence type="ECO:0000313" key="1">
    <source>
        <dbReference type="EMBL" id="BAI63996.1"/>
    </source>
</evidence>
<organism evidence="1 2">
    <name type="scientific">Rothia mucilaginosa (strain DY-18)</name>
    <name type="common">Stomatococcus mucilaginosus</name>
    <dbReference type="NCBI Taxonomy" id="680646"/>
    <lineage>
        <taxon>Bacteria</taxon>
        <taxon>Bacillati</taxon>
        <taxon>Actinomycetota</taxon>
        <taxon>Actinomycetes</taxon>
        <taxon>Micrococcales</taxon>
        <taxon>Micrococcaceae</taxon>
        <taxon>Rothia</taxon>
    </lineage>
</organism>
<keyword evidence="2" id="KW-1185">Reference proteome</keyword>
<dbReference type="Proteomes" id="UP000001883">
    <property type="component" value="Chromosome"/>
</dbReference>